<dbReference type="SUPFAM" id="SSF51316">
    <property type="entry name" value="Mss4-like"/>
    <property type="match status" value="1"/>
</dbReference>
<evidence type="ECO:0000313" key="7">
    <source>
        <dbReference type="EMBL" id="KAL0058561.1"/>
    </source>
</evidence>
<feature type="domain" description="CENP-V/GFA" evidence="6">
    <location>
        <begin position="26"/>
        <end position="152"/>
    </location>
</feature>
<keyword evidence="3" id="KW-0862">Zinc</keyword>
<name>A0ABR2ZCC9_9AGAR</name>
<proteinExistence type="inferred from homology"/>
<dbReference type="PANTHER" id="PTHR33337:SF8">
    <property type="entry name" value="CENP-V_GFA DOMAIN-CONTAINING PROTEIN"/>
    <property type="match status" value="1"/>
</dbReference>
<reference evidence="7 8" key="1">
    <citation type="submission" date="2024-05" db="EMBL/GenBank/DDBJ databases">
        <title>A draft genome resource for the thread blight pathogen Marasmius tenuissimus strain MS-2.</title>
        <authorList>
            <person name="Yulfo-Soto G.E."/>
            <person name="Baruah I.K."/>
            <person name="Amoako-Attah I."/>
            <person name="Bukari Y."/>
            <person name="Meinhardt L.W."/>
            <person name="Bailey B.A."/>
            <person name="Cohen S.P."/>
        </authorList>
    </citation>
    <scope>NUCLEOTIDE SEQUENCE [LARGE SCALE GENOMIC DNA]</scope>
    <source>
        <strain evidence="7 8">MS-2</strain>
    </source>
</reference>
<dbReference type="Proteomes" id="UP001437256">
    <property type="component" value="Unassembled WGS sequence"/>
</dbReference>
<organism evidence="7 8">
    <name type="scientific">Marasmius tenuissimus</name>
    <dbReference type="NCBI Taxonomy" id="585030"/>
    <lineage>
        <taxon>Eukaryota</taxon>
        <taxon>Fungi</taxon>
        <taxon>Dikarya</taxon>
        <taxon>Basidiomycota</taxon>
        <taxon>Agaricomycotina</taxon>
        <taxon>Agaricomycetes</taxon>
        <taxon>Agaricomycetidae</taxon>
        <taxon>Agaricales</taxon>
        <taxon>Marasmiineae</taxon>
        <taxon>Marasmiaceae</taxon>
        <taxon>Marasmius</taxon>
    </lineage>
</organism>
<feature type="compositionally biased region" description="Acidic residues" evidence="5">
    <location>
        <begin position="211"/>
        <end position="221"/>
    </location>
</feature>
<dbReference type="InterPro" id="IPR011057">
    <property type="entry name" value="Mss4-like_sf"/>
</dbReference>
<evidence type="ECO:0000256" key="4">
    <source>
        <dbReference type="ARBA" id="ARBA00023239"/>
    </source>
</evidence>
<dbReference type="PROSITE" id="PS51891">
    <property type="entry name" value="CENP_V_GFA"/>
    <property type="match status" value="1"/>
</dbReference>
<comment type="caution">
    <text evidence="7">The sequence shown here is derived from an EMBL/GenBank/DDBJ whole genome shotgun (WGS) entry which is preliminary data.</text>
</comment>
<comment type="similarity">
    <text evidence="1">Belongs to the Gfa family.</text>
</comment>
<dbReference type="EMBL" id="JBBXMP010000299">
    <property type="protein sequence ID" value="KAL0058561.1"/>
    <property type="molecule type" value="Genomic_DNA"/>
</dbReference>
<dbReference type="Gene3D" id="3.90.1590.10">
    <property type="entry name" value="glutathione-dependent formaldehyde- activating enzyme (gfa)"/>
    <property type="match status" value="1"/>
</dbReference>
<dbReference type="Pfam" id="PF04828">
    <property type="entry name" value="GFA"/>
    <property type="match status" value="1"/>
</dbReference>
<accession>A0ABR2ZCC9</accession>
<dbReference type="PANTHER" id="PTHR33337">
    <property type="entry name" value="GFA DOMAIN-CONTAINING PROTEIN"/>
    <property type="match status" value="1"/>
</dbReference>
<keyword evidence="2" id="KW-0479">Metal-binding</keyword>
<evidence type="ECO:0000256" key="3">
    <source>
        <dbReference type="ARBA" id="ARBA00022833"/>
    </source>
</evidence>
<dbReference type="InterPro" id="IPR006913">
    <property type="entry name" value="CENP-V/GFA"/>
</dbReference>
<evidence type="ECO:0000256" key="2">
    <source>
        <dbReference type="ARBA" id="ARBA00022723"/>
    </source>
</evidence>
<feature type="region of interest" description="Disordered" evidence="5">
    <location>
        <begin position="199"/>
        <end position="246"/>
    </location>
</feature>
<evidence type="ECO:0000256" key="1">
    <source>
        <dbReference type="ARBA" id="ARBA00005495"/>
    </source>
</evidence>
<evidence type="ECO:0000256" key="5">
    <source>
        <dbReference type="SAM" id="MobiDB-lite"/>
    </source>
</evidence>
<keyword evidence="8" id="KW-1185">Reference proteome</keyword>
<gene>
    <name evidence="7" type="ORF">AAF712_014753</name>
</gene>
<protein>
    <recommendedName>
        <fullName evidence="6">CENP-V/GFA domain-containing protein</fullName>
    </recommendedName>
</protein>
<sequence length="246" mass="26127">MTSVATADKSKPYIPLAGLANDGWSKEGEATATCFCGAVQLAFPTEGPGLINTFVCNCTDCRKITASMFASNFTVADTHLKHLRGRETLKTFGQSHSIAAGNKMTNHFCSNCGTLMYRVGSAFPGQSILRIGTVDDFILHETKLRPQVEQFTKDRVSWLPGIEGTKQFEEVAGLPEGLVVGKPPVEGSPGPVEIVTLEDPVPEGLVKTPDDEGDEGDEGADPEGLVKTPLTLVGPALPDVTVKPAK</sequence>
<evidence type="ECO:0000259" key="6">
    <source>
        <dbReference type="PROSITE" id="PS51891"/>
    </source>
</evidence>
<keyword evidence="4" id="KW-0456">Lyase</keyword>
<evidence type="ECO:0000313" key="8">
    <source>
        <dbReference type="Proteomes" id="UP001437256"/>
    </source>
</evidence>